<gene>
    <name evidence="1" type="ORF">SAMN02745194_03149</name>
</gene>
<proteinExistence type="predicted"/>
<accession>A0A1M6LEP2</accession>
<evidence type="ECO:0000313" key="1">
    <source>
        <dbReference type="EMBL" id="SHJ69636.1"/>
    </source>
</evidence>
<keyword evidence="2" id="KW-1185">Reference proteome</keyword>
<dbReference type="RefSeq" id="WP_073136382.1">
    <property type="nucleotide sequence ID" value="NZ_FQZF01000018.1"/>
</dbReference>
<dbReference type="AlphaFoldDB" id="A0A1M6LEP2"/>
<protein>
    <submittedName>
        <fullName evidence="1">Uncharacterized protein</fullName>
    </submittedName>
</protein>
<organism evidence="1 2">
    <name type="scientific">Muricoccus roseus</name>
    <dbReference type="NCBI Taxonomy" id="198092"/>
    <lineage>
        <taxon>Bacteria</taxon>
        <taxon>Pseudomonadati</taxon>
        <taxon>Pseudomonadota</taxon>
        <taxon>Alphaproteobacteria</taxon>
        <taxon>Acetobacterales</taxon>
        <taxon>Roseomonadaceae</taxon>
        <taxon>Muricoccus</taxon>
    </lineage>
</organism>
<dbReference type="EMBL" id="FQZF01000018">
    <property type="protein sequence ID" value="SHJ69636.1"/>
    <property type="molecule type" value="Genomic_DNA"/>
</dbReference>
<sequence>MTNIILAGSAAVIPNGAATSSGMDIRQRPLSWLLLPSDWPAGVALTVQAAVTETMPAAGSADWKDVVDRYGAAITLAGAAGQIIAIEPGLIMGFRWLRLKAAANQLAERSIQWGGWYL</sequence>
<dbReference type="Proteomes" id="UP000184387">
    <property type="component" value="Unassembled WGS sequence"/>
</dbReference>
<name>A0A1M6LEP2_9PROT</name>
<dbReference type="STRING" id="198092.SAMN02745194_03149"/>
<evidence type="ECO:0000313" key="2">
    <source>
        <dbReference type="Proteomes" id="UP000184387"/>
    </source>
</evidence>
<reference evidence="1 2" key="1">
    <citation type="submission" date="2016-11" db="EMBL/GenBank/DDBJ databases">
        <authorList>
            <person name="Jaros S."/>
            <person name="Januszkiewicz K."/>
            <person name="Wedrychowicz H."/>
        </authorList>
    </citation>
    <scope>NUCLEOTIDE SEQUENCE [LARGE SCALE GENOMIC DNA]</scope>
    <source>
        <strain evidence="1 2">DSM 14916</strain>
    </source>
</reference>